<sequence>MKKYAYIVLFYFCSLSLAEAKPSTEQLYQQAIEIIMSDEEQALALFHQAAEEGNALSQFQIGRINDWNKENYVTAHKYYELSAHQGVAIAQLHLGALYKDGKGVPQNFSKAYFWGYMSKLNDGPSVGARMLSVLSTKLTSQEMLNLQKDARKCLRSKYKTCS</sequence>
<keyword evidence="3" id="KW-1185">Reference proteome</keyword>
<dbReference type="Pfam" id="PF08238">
    <property type="entry name" value="Sel1"/>
    <property type="match status" value="3"/>
</dbReference>
<dbReference type="PANTHER" id="PTHR11102">
    <property type="entry name" value="SEL-1-LIKE PROTEIN"/>
    <property type="match status" value="1"/>
</dbReference>
<dbReference type="Proteomes" id="UP001139559">
    <property type="component" value="Unassembled WGS sequence"/>
</dbReference>
<proteinExistence type="predicted"/>
<dbReference type="InterPro" id="IPR006597">
    <property type="entry name" value="Sel1-like"/>
</dbReference>
<dbReference type="RefSeq" id="WP_248010148.1">
    <property type="nucleotide sequence ID" value="NZ_JAJHVV010000011.1"/>
</dbReference>
<evidence type="ECO:0000313" key="2">
    <source>
        <dbReference type="EMBL" id="MCK6265071.1"/>
    </source>
</evidence>
<evidence type="ECO:0000313" key="3">
    <source>
        <dbReference type="Proteomes" id="UP001139559"/>
    </source>
</evidence>
<dbReference type="InterPro" id="IPR050767">
    <property type="entry name" value="Sel1_AlgK"/>
</dbReference>
<organism evidence="2 3">
    <name type="scientific">Vibrio amylolyticus</name>
    <dbReference type="NCBI Taxonomy" id="2847292"/>
    <lineage>
        <taxon>Bacteria</taxon>
        <taxon>Pseudomonadati</taxon>
        <taxon>Pseudomonadota</taxon>
        <taxon>Gammaproteobacteria</taxon>
        <taxon>Vibrionales</taxon>
        <taxon>Vibrionaceae</taxon>
        <taxon>Vibrio</taxon>
    </lineage>
</organism>
<gene>
    <name evidence="2" type="ORF">KP803_17470</name>
</gene>
<comment type="caution">
    <text evidence="2">The sequence shown here is derived from an EMBL/GenBank/DDBJ whole genome shotgun (WGS) entry which is preliminary data.</text>
</comment>
<feature type="chain" id="PRO_5040837110" description="Sel1 repeat family protein" evidence="1">
    <location>
        <begin position="21"/>
        <end position="162"/>
    </location>
</feature>
<evidence type="ECO:0000256" key="1">
    <source>
        <dbReference type="SAM" id="SignalP"/>
    </source>
</evidence>
<feature type="signal peptide" evidence="1">
    <location>
        <begin position="1"/>
        <end position="20"/>
    </location>
</feature>
<dbReference type="InterPro" id="IPR011990">
    <property type="entry name" value="TPR-like_helical_dom_sf"/>
</dbReference>
<accession>A0A9X2BII5</accession>
<dbReference type="EMBL" id="JAJHVV010000011">
    <property type="protein sequence ID" value="MCK6265071.1"/>
    <property type="molecule type" value="Genomic_DNA"/>
</dbReference>
<dbReference type="AlphaFoldDB" id="A0A9X2BII5"/>
<dbReference type="SMART" id="SM00671">
    <property type="entry name" value="SEL1"/>
    <property type="match status" value="3"/>
</dbReference>
<reference evidence="2" key="1">
    <citation type="submission" date="2021-11" db="EMBL/GenBank/DDBJ databases">
        <title>Vibrio ZSDE26 sp. nov. and Vibrio ZSDZ34 sp. nov., isolated from coastal seawater in Qingdao.</title>
        <authorList>
            <person name="Zhang P."/>
        </authorList>
    </citation>
    <scope>NUCLEOTIDE SEQUENCE</scope>
    <source>
        <strain evidence="2">ZSDE26</strain>
    </source>
</reference>
<keyword evidence="1" id="KW-0732">Signal</keyword>
<dbReference type="Gene3D" id="1.25.40.10">
    <property type="entry name" value="Tetratricopeptide repeat domain"/>
    <property type="match status" value="1"/>
</dbReference>
<name>A0A9X2BII5_9VIBR</name>
<evidence type="ECO:0008006" key="4">
    <source>
        <dbReference type="Google" id="ProtNLM"/>
    </source>
</evidence>
<protein>
    <recommendedName>
        <fullName evidence="4">Sel1 repeat family protein</fullName>
    </recommendedName>
</protein>
<dbReference type="SUPFAM" id="SSF81901">
    <property type="entry name" value="HCP-like"/>
    <property type="match status" value="1"/>
</dbReference>
<dbReference type="PANTHER" id="PTHR11102:SF160">
    <property type="entry name" value="ERAD-ASSOCIATED E3 UBIQUITIN-PROTEIN LIGASE COMPONENT HRD3"/>
    <property type="match status" value="1"/>
</dbReference>